<name>A0A650CUX1_ACIAM</name>
<dbReference type="InterPro" id="IPR017850">
    <property type="entry name" value="Alkaline_phosphatase_core_sf"/>
</dbReference>
<dbReference type="EMBL" id="WHYS01000002">
    <property type="protein sequence ID" value="MQL55944.1"/>
    <property type="molecule type" value="Genomic_DNA"/>
</dbReference>
<dbReference type="Proteomes" id="UP000474054">
    <property type="component" value="Unassembled WGS sequence"/>
</dbReference>
<accession>A0A650CUX1</accession>
<dbReference type="Gene3D" id="3.40.720.10">
    <property type="entry name" value="Alkaline Phosphatase, subunit A"/>
    <property type="match status" value="1"/>
</dbReference>
<evidence type="ECO:0000313" key="4">
    <source>
        <dbReference type="Proteomes" id="UP000474054"/>
    </source>
</evidence>
<dbReference type="PANTHER" id="PTHR10151">
    <property type="entry name" value="ECTONUCLEOTIDE PYROPHOSPHATASE/PHOSPHODIESTERASE"/>
    <property type="match status" value="1"/>
</dbReference>
<keyword evidence="3" id="KW-1185">Reference proteome</keyword>
<dbReference type="Pfam" id="PF01663">
    <property type="entry name" value="Phosphodiest"/>
    <property type="match status" value="1"/>
</dbReference>
<protein>
    <submittedName>
        <fullName evidence="2">PglZ domain-containing protein</fullName>
    </submittedName>
</protein>
<dbReference type="GO" id="GO:0016787">
    <property type="term" value="F:hydrolase activity"/>
    <property type="evidence" value="ECO:0007669"/>
    <property type="project" value="UniProtKB-ARBA"/>
</dbReference>
<dbReference type="GeneID" id="42779163"/>
<dbReference type="InterPro" id="IPR002591">
    <property type="entry name" value="Phosphodiest/P_Trfase"/>
</dbReference>
<organism evidence="2 3">
    <name type="scientific">Acidianus ambivalens</name>
    <name type="common">Desulfurolobus ambivalens</name>
    <dbReference type="NCBI Taxonomy" id="2283"/>
    <lineage>
        <taxon>Archaea</taxon>
        <taxon>Thermoproteota</taxon>
        <taxon>Thermoprotei</taxon>
        <taxon>Sulfolobales</taxon>
        <taxon>Sulfolobaceae</taxon>
        <taxon>Acidianus</taxon>
    </lineage>
</organism>
<evidence type="ECO:0000313" key="1">
    <source>
        <dbReference type="EMBL" id="MQL55944.1"/>
    </source>
</evidence>
<evidence type="ECO:0000313" key="3">
    <source>
        <dbReference type="Proteomes" id="UP000426328"/>
    </source>
</evidence>
<dbReference type="RefSeq" id="WP_152942199.1">
    <property type="nucleotide sequence ID" value="NZ_CP045482.1"/>
</dbReference>
<dbReference type="PANTHER" id="PTHR10151:SF120">
    <property type="entry name" value="BIS(5'-ADENOSYL)-TRIPHOSPHATASE"/>
    <property type="match status" value="1"/>
</dbReference>
<reference evidence="1 4" key="1">
    <citation type="submission" date="2019-10" db="EMBL/GenBank/DDBJ databases">
        <title>Comparative genomics of sulfur disproportionating microorganisms.</title>
        <authorList>
            <person name="Ward L.M."/>
            <person name="Bertran E."/>
            <person name="Johnston D."/>
        </authorList>
    </citation>
    <scope>NUCLEOTIDE SEQUENCE [LARGE SCALE GENOMIC DNA]</scope>
    <source>
        <strain evidence="1 4">DSM 3772</strain>
    </source>
</reference>
<reference evidence="2 3" key="2">
    <citation type="submission" date="2019-10" db="EMBL/GenBank/DDBJ databases">
        <title>Genome Sequences from Six Type Strain Members of the Archaeal Family Sulfolobaceae: Acidianus ambivalens, Acidianus infernus, Metallosphaera prunae, Stygiolobus azoricus, Sulfolobus metallicus, and Sulfurisphaera ohwakuensis.</title>
        <authorList>
            <person name="Counts J.A."/>
            <person name="Kelly R.M."/>
        </authorList>
    </citation>
    <scope>NUCLEOTIDE SEQUENCE [LARGE SCALE GENOMIC DNA]</scope>
    <source>
        <strain evidence="2 3">LEI 10</strain>
    </source>
</reference>
<sequence length="357" mass="40174">MIYPDYSKNNLYNVACSIEDALVGDKACCSNITLSDKIFLVLVDGMGYNILKSAVEGIKFDKIYTVFPSTTATALTTLMTVTKPGEHKILGYTTYVDKVGVINALKYTMPETSEVDLLKKALGKSMEEVFNVKSIGKKAREKGKKSVSILPKCIAGSEFTKMLYTNVEEYRTLWDGIYKAKIFGEKGVNFITLYIPDVDLTAHRYGPYAEPTLRAVKDIISMILRDIPKGYDTIITADHGFIQTEDAIMLDEDKDFVSSLDSPPFGDARAIFMRSRKDLKCLEEKFSNFKVFTIDEVIEQGLLAEKGEKIDIHADYLGIPTDRKVYVYRFKNGYAGHKGHHGAMLEEEMEIPLIRYS</sequence>
<dbReference type="SUPFAM" id="SSF53649">
    <property type="entry name" value="Alkaline phosphatase-like"/>
    <property type="match status" value="1"/>
</dbReference>
<dbReference type="EMBL" id="CP045482">
    <property type="protein sequence ID" value="QGR21495.1"/>
    <property type="molecule type" value="Genomic_DNA"/>
</dbReference>
<dbReference type="AlphaFoldDB" id="A0A650CUX1"/>
<proteinExistence type="predicted"/>
<evidence type="ECO:0000313" key="2">
    <source>
        <dbReference type="EMBL" id="QGR21495.1"/>
    </source>
</evidence>
<gene>
    <name evidence="2" type="ORF">D1866_05465</name>
    <name evidence="1" type="ORF">GFB69_09360</name>
</gene>
<dbReference type="Proteomes" id="UP000426328">
    <property type="component" value="Chromosome"/>
</dbReference>
<dbReference type="KEGG" id="aamb:D1866_05465"/>